<dbReference type="GO" id="GO:0005524">
    <property type="term" value="F:ATP binding"/>
    <property type="evidence" value="ECO:0007669"/>
    <property type="project" value="UniProtKB-KW"/>
</dbReference>
<dbReference type="AlphaFoldDB" id="A0A2W5FSS2"/>
<dbReference type="InterPro" id="IPR027417">
    <property type="entry name" value="P-loop_NTPase"/>
</dbReference>
<dbReference type="PANTHER" id="PTHR43166">
    <property type="entry name" value="AMINO ACID IMPORT ATP-BINDING PROTEIN"/>
    <property type="match status" value="1"/>
</dbReference>
<evidence type="ECO:0000256" key="5">
    <source>
        <dbReference type="ARBA" id="ARBA00022741"/>
    </source>
</evidence>
<evidence type="ECO:0000256" key="2">
    <source>
        <dbReference type="ARBA" id="ARBA00005417"/>
    </source>
</evidence>
<organism evidence="9 10">
    <name type="scientific">Micavibrio aeruginosavorus</name>
    <dbReference type="NCBI Taxonomy" id="349221"/>
    <lineage>
        <taxon>Bacteria</taxon>
        <taxon>Pseudomonadati</taxon>
        <taxon>Bdellovibrionota</taxon>
        <taxon>Bdellovibrionia</taxon>
        <taxon>Bdellovibrionales</taxon>
        <taxon>Pseudobdellovibrionaceae</taxon>
        <taxon>Micavibrio</taxon>
    </lineage>
</organism>
<evidence type="ECO:0000256" key="7">
    <source>
        <dbReference type="ARBA" id="ARBA00023136"/>
    </source>
</evidence>
<dbReference type="PROSITE" id="PS50893">
    <property type="entry name" value="ABC_TRANSPORTER_2"/>
    <property type="match status" value="1"/>
</dbReference>
<evidence type="ECO:0000256" key="3">
    <source>
        <dbReference type="ARBA" id="ARBA00022448"/>
    </source>
</evidence>
<comment type="similarity">
    <text evidence="2">Belongs to the ABC transporter superfamily.</text>
</comment>
<dbReference type="InterPro" id="IPR050086">
    <property type="entry name" value="MetN_ABC_transporter-like"/>
</dbReference>
<keyword evidence="3" id="KW-0813">Transport</keyword>
<reference evidence="9 10" key="1">
    <citation type="submission" date="2017-08" db="EMBL/GenBank/DDBJ databases">
        <title>Infants hospitalized years apart are colonized by the same room-sourced microbial strains.</title>
        <authorList>
            <person name="Brooks B."/>
            <person name="Olm M.R."/>
            <person name="Firek B.A."/>
            <person name="Baker R."/>
            <person name="Thomas B.C."/>
            <person name="Morowitz M.J."/>
            <person name="Banfield J.F."/>
        </authorList>
    </citation>
    <scope>NUCLEOTIDE SEQUENCE [LARGE SCALE GENOMIC DNA]</scope>
    <source>
        <strain evidence="9">S2_006_000_R2_64</strain>
    </source>
</reference>
<sequence>MFENQIHPRYIGEIKPLSLTATNIQKSYGSHNVLKGIDFTLEPGKITCLIGPSGSGKTTLLKCLSLVEQPDSGSIRIDDINYPFPPTAGRLPSPYPSMTVVFQSLFLWPHLTLRENILLPARNVNANAEKDIEGLVKLFEMENFIDRYPNEASGGQRQRVALARALILNPRYILLDEITSALDVEQTAKILTKLTHLKDRDIGTLLITHHLNFARHAADKIVFMADGEIIEEGTSSILEKPQSARLQQFLNLAESV</sequence>
<evidence type="ECO:0000313" key="9">
    <source>
        <dbReference type="EMBL" id="PZP57494.1"/>
    </source>
</evidence>
<protein>
    <submittedName>
        <fullName evidence="9">Glutamine ABC transporter ATP-binding protein</fullName>
    </submittedName>
</protein>
<dbReference type="SMART" id="SM00382">
    <property type="entry name" value="AAA"/>
    <property type="match status" value="1"/>
</dbReference>
<evidence type="ECO:0000259" key="8">
    <source>
        <dbReference type="PROSITE" id="PS50893"/>
    </source>
</evidence>
<dbReference type="Proteomes" id="UP000249739">
    <property type="component" value="Unassembled WGS sequence"/>
</dbReference>
<comment type="caution">
    <text evidence="9">The sequence shown here is derived from an EMBL/GenBank/DDBJ whole genome shotgun (WGS) entry which is preliminary data.</text>
</comment>
<keyword evidence="5" id="KW-0547">Nucleotide-binding</keyword>
<accession>A0A2W5FSS2</accession>
<dbReference type="InterPro" id="IPR003593">
    <property type="entry name" value="AAA+_ATPase"/>
</dbReference>
<evidence type="ECO:0000256" key="6">
    <source>
        <dbReference type="ARBA" id="ARBA00022840"/>
    </source>
</evidence>
<evidence type="ECO:0000256" key="1">
    <source>
        <dbReference type="ARBA" id="ARBA00004202"/>
    </source>
</evidence>
<name>A0A2W5FSS2_9BACT</name>
<evidence type="ECO:0000313" key="10">
    <source>
        <dbReference type="Proteomes" id="UP000249739"/>
    </source>
</evidence>
<keyword evidence="4" id="KW-1003">Cell membrane</keyword>
<dbReference type="PANTHER" id="PTHR43166:SF9">
    <property type="entry name" value="GLUTAMATE_ASPARTATE IMPORT ATP-BINDING PROTEIN GLTL"/>
    <property type="match status" value="1"/>
</dbReference>
<evidence type="ECO:0000256" key="4">
    <source>
        <dbReference type="ARBA" id="ARBA00022475"/>
    </source>
</evidence>
<keyword evidence="6 9" id="KW-0067">ATP-binding</keyword>
<dbReference type="InterPro" id="IPR003439">
    <property type="entry name" value="ABC_transporter-like_ATP-bd"/>
</dbReference>
<dbReference type="Pfam" id="PF00005">
    <property type="entry name" value="ABC_tran"/>
    <property type="match status" value="1"/>
</dbReference>
<gene>
    <name evidence="9" type="primary">glnQ</name>
    <name evidence="9" type="ORF">DI586_00215</name>
</gene>
<dbReference type="SUPFAM" id="SSF52540">
    <property type="entry name" value="P-loop containing nucleoside triphosphate hydrolases"/>
    <property type="match status" value="1"/>
</dbReference>
<dbReference type="EMBL" id="QFOT01000001">
    <property type="protein sequence ID" value="PZP57494.1"/>
    <property type="molecule type" value="Genomic_DNA"/>
</dbReference>
<dbReference type="Gene3D" id="3.40.50.300">
    <property type="entry name" value="P-loop containing nucleotide triphosphate hydrolases"/>
    <property type="match status" value="1"/>
</dbReference>
<keyword evidence="7" id="KW-0472">Membrane</keyword>
<comment type="subcellular location">
    <subcellularLocation>
        <location evidence="1">Cell membrane</location>
        <topology evidence="1">Peripheral membrane protein</topology>
    </subcellularLocation>
</comment>
<dbReference type="GO" id="GO:0005886">
    <property type="term" value="C:plasma membrane"/>
    <property type="evidence" value="ECO:0007669"/>
    <property type="project" value="UniProtKB-SubCell"/>
</dbReference>
<feature type="domain" description="ABC transporter" evidence="8">
    <location>
        <begin position="19"/>
        <end position="250"/>
    </location>
</feature>
<proteinExistence type="inferred from homology"/>
<dbReference type="GO" id="GO:0016887">
    <property type="term" value="F:ATP hydrolysis activity"/>
    <property type="evidence" value="ECO:0007669"/>
    <property type="project" value="InterPro"/>
</dbReference>